<dbReference type="Pfam" id="PF02388">
    <property type="entry name" value="FemAB"/>
    <property type="match status" value="2"/>
</dbReference>
<dbReference type="PANTHER" id="PTHR36174:SF1">
    <property type="entry name" value="LIPID II:GLYCINE GLYCYLTRANSFERASE"/>
    <property type="match status" value="1"/>
</dbReference>
<organism evidence="7 8">
    <name type="scientific">Marispirochaeta aestuarii</name>
    <dbReference type="NCBI Taxonomy" id="1963862"/>
    <lineage>
        <taxon>Bacteria</taxon>
        <taxon>Pseudomonadati</taxon>
        <taxon>Spirochaetota</taxon>
        <taxon>Spirochaetia</taxon>
        <taxon>Spirochaetales</taxon>
        <taxon>Spirochaetaceae</taxon>
        <taxon>Marispirochaeta</taxon>
    </lineage>
</organism>
<sequence>MDLSVHPCKTEDIRVTPVLQQTAYWSEVKKLQGVSSAAFSVSVTSDELTVTAATGDSSEDLLVLFQEIGDGLSIAYVPYGPELDPGPENFGPFLEELSETLRGFLPAGCILIRYDLLWRSPWSEEDDRFDENGNWLGPPEQRSQEIRINFPTHNWNLRKAGSNILPADTVFIDLSRSEDELLDRMRAKTRYNVRLAQRRGVEVISADRTRLDTWYDLYRETCSRNGINLHGRFFFRAVADAATAFDDNSADMELLVARADGEDLAAMFLVSTGKRATYLFGASATKKRNLMPTYALQWEAIQRAKHKGCREYDMFGVSPSADKAHPMYGLYRFKTGFGGYIFHRMGCWDYPLDPAVYDQLRTLEMNSTGYHV</sequence>
<dbReference type="STRING" id="1963862.B4O97_01040"/>
<dbReference type="PANTHER" id="PTHR36174">
    <property type="entry name" value="LIPID II:GLYCINE GLYCYLTRANSFERASE"/>
    <property type="match status" value="1"/>
</dbReference>
<name>A0A1Y1S4C3_9SPIO</name>
<gene>
    <name evidence="7" type="ORF">B4O97_01040</name>
</gene>
<proteinExistence type="inferred from homology"/>
<comment type="caution">
    <text evidence="7">The sequence shown here is derived from an EMBL/GenBank/DDBJ whole genome shotgun (WGS) entry which is preliminary data.</text>
</comment>
<evidence type="ECO:0000256" key="2">
    <source>
        <dbReference type="ARBA" id="ARBA00022679"/>
    </source>
</evidence>
<dbReference type="SUPFAM" id="SSF55729">
    <property type="entry name" value="Acyl-CoA N-acyltransferases (Nat)"/>
    <property type="match status" value="1"/>
</dbReference>
<dbReference type="GO" id="GO:0009252">
    <property type="term" value="P:peptidoglycan biosynthetic process"/>
    <property type="evidence" value="ECO:0007669"/>
    <property type="project" value="UniProtKB-KW"/>
</dbReference>
<dbReference type="GO" id="GO:0071555">
    <property type="term" value="P:cell wall organization"/>
    <property type="evidence" value="ECO:0007669"/>
    <property type="project" value="UniProtKB-KW"/>
</dbReference>
<evidence type="ECO:0000313" key="7">
    <source>
        <dbReference type="EMBL" id="ORC38374.1"/>
    </source>
</evidence>
<keyword evidence="4" id="KW-0573">Peptidoglycan synthesis</keyword>
<keyword evidence="6" id="KW-0961">Cell wall biogenesis/degradation</keyword>
<keyword evidence="3" id="KW-0133">Cell shape</keyword>
<dbReference type="InterPro" id="IPR003447">
    <property type="entry name" value="FEMABX"/>
</dbReference>
<dbReference type="AlphaFoldDB" id="A0A1Y1S4C3"/>
<keyword evidence="8" id="KW-1185">Reference proteome</keyword>
<dbReference type="InterPro" id="IPR050644">
    <property type="entry name" value="PG_Glycine_Bridge_Synth"/>
</dbReference>
<reference evidence="7 8" key="1">
    <citation type="submission" date="2017-03" db="EMBL/GenBank/DDBJ databases">
        <title>Draft Genome sequence of Marispirochaeta sp. strain JC444.</title>
        <authorList>
            <person name="Shivani Y."/>
            <person name="Subhash Y."/>
            <person name="Sasikala C."/>
            <person name="Ramana C."/>
        </authorList>
    </citation>
    <scope>NUCLEOTIDE SEQUENCE [LARGE SCALE GENOMIC DNA]</scope>
    <source>
        <strain evidence="7 8">JC444</strain>
    </source>
</reference>
<evidence type="ECO:0000256" key="6">
    <source>
        <dbReference type="ARBA" id="ARBA00023316"/>
    </source>
</evidence>
<accession>A0A1Y1S4C3</accession>
<dbReference type="Proteomes" id="UP000192343">
    <property type="component" value="Unassembled WGS sequence"/>
</dbReference>
<dbReference type="Gene3D" id="3.40.630.30">
    <property type="match status" value="1"/>
</dbReference>
<dbReference type="OrthoDB" id="9785911at2"/>
<keyword evidence="2" id="KW-0808">Transferase</keyword>
<evidence type="ECO:0000256" key="3">
    <source>
        <dbReference type="ARBA" id="ARBA00022960"/>
    </source>
</evidence>
<evidence type="ECO:0000256" key="5">
    <source>
        <dbReference type="ARBA" id="ARBA00023315"/>
    </source>
</evidence>
<dbReference type="EMBL" id="MWQY01000001">
    <property type="protein sequence ID" value="ORC38374.1"/>
    <property type="molecule type" value="Genomic_DNA"/>
</dbReference>
<dbReference type="InterPro" id="IPR016181">
    <property type="entry name" value="Acyl_CoA_acyltransferase"/>
</dbReference>
<dbReference type="GO" id="GO:0016755">
    <property type="term" value="F:aminoacyltransferase activity"/>
    <property type="evidence" value="ECO:0007669"/>
    <property type="project" value="InterPro"/>
</dbReference>
<evidence type="ECO:0000256" key="4">
    <source>
        <dbReference type="ARBA" id="ARBA00022984"/>
    </source>
</evidence>
<keyword evidence="5" id="KW-0012">Acyltransferase</keyword>
<comment type="similarity">
    <text evidence="1">Belongs to the FemABX family.</text>
</comment>
<dbReference type="GO" id="GO:0008360">
    <property type="term" value="P:regulation of cell shape"/>
    <property type="evidence" value="ECO:0007669"/>
    <property type="project" value="UniProtKB-KW"/>
</dbReference>
<protein>
    <submittedName>
        <fullName evidence="7">Peptidoglycan bridge formation protein FemAB</fullName>
    </submittedName>
</protein>
<dbReference type="PROSITE" id="PS51191">
    <property type="entry name" value="FEMABX"/>
    <property type="match status" value="1"/>
</dbReference>
<evidence type="ECO:0000256" key="1">
    <source>
        <dbReference type="ARBA" id="ARBA00009943"/>
    </source>
</evidence>
<evidence type="ECO:0000313" key="8">
    <source>
        <dbReference type="Proteomes" id="UP000192343"/>
    </source>
</evidence>